<gene>
    <name evidence="17" type="primary">flhF</name>
    <name evidence="17" type="ORF">ABS311_09525</name>
</gene>
<dbReference type="InterPro" id="IPR000897">
    <property type="entry name" value="SRP54_GTPase_dom"/>
</dbReference>
<dbReference type="RefSeq" id="WP_350401620.1">
    <property type="nucleotide sequence ID" value="NZ_JBELOE010000200.1"/>
</dbReference>
<reference evidence="17 18" key="1">
    <citation type="submission" date="2024-06" db="EMBL/GenBank/DDBJ databases">
        <authorList>
            <person name="Chen R.Y."/>
        </authorList>
    </citation>
    <scope>NUCLEOTIDE SEQUENCE [LARGE SCALE GENOMIC DNA]</scope>
    <source>
        <strain evidence="17 18">D2</strain>
    </source>
</reference>
<evidence type="ECO:0000256" key="9">
    <source>
        <dbReference type="ARBA" id="ARBA00023134"/>
    </source>
</evidence>
<feature type="compositionally biased region" description="Polar residues" evidence="14">
    <location>
        <begin position="90"/>
        <end position="100"/>
    </location>
</feature>
<comment type="subcellular location">
    <subcellularLocation>
        <location evidence="1">Cell membrane</location>
        <topology evidence="1">Peripheral membrane protein</topology>
        <orientation evidence="1">Cytoplasmic side</orientation>
    </subcellularLocation>
</comment>
<feature type="domain" description="SRP54-type proteins GTP-binding" evidence="16">
    <location>
        <begin position="262"/>
        <end position="455"/>
    </location>
</feature>
<dbReference type="PANTHER" id="PTHR43134">
    <property type="entry name" value="SIGNAL RECOGNITION PARTICLE RECEPTOR SUBUNIT ALPHA"/>
    <property type="match status" value="1"/>
</dbReference>
<dbReference type="InterPro" id="IPR027417">
    <property type="entry name" value="P-loop_NTPase"/>
</dbReference>
<evidence type="ECO:0000256" key="4">
    <source>
        <dbReference type="ARBA" id="ARBA00022448"/>
    </source>
</evidence>
<dbReference type="InterPro" id="IPR003593">
    <property type="entry name" value="AAA+_ATPase"/>
</dbReference>
<evidence type="ECO:0000313" key="17">
    <source>
        <dbReference type="EMBL" id="MER2492119.1"/>
    </source>
</evidence>
<keyword evidence="6" id="KW-0547">Nucleotide-binding</keyword>
<dbReference type="InterPro" id="IPR047040">
    <property type="entry name" value="FlhF__GTPase_dom"/>
</dbReference>
<evidence type="ECO:0000256" key="5">
    <source>
        <dbReference type="ARBA" id="ARBA00022475"/>
    </source>
</evidence>
<evidence type="ECO:0000256" key="1">
    <source>
        <dbReference type="ARBA" id="ARBA00004413"/>
    </source>
</evidence>
<accession>A0ABV1RGV1</accession>
<keyword evidence="17" id="KW-0966">Cell projection</keyword>
<dbReference type="Gene3D" id="3.40.50.300">
    <property type="entry name" value="P-loop containing nucleotide triphosphate hydrolases"/>
    <property type="match status" value="1"/>
</dbReference>
<keyword evidence="7" id="KW-1005">Bacterial flagellum biogenesis</keyword>
<evidence type="ECO:0000256" key="12">
    <source>
        <dbReference type="ARBA" id="ARBA00025337"/>
    </source>
</evidence>
<dbReference type="SMART" id="SM00962">
    <property type="entry name" value="SRP54"/>
    <property type="match status" value="1"/>
</dbReference>
<evidence type="ECO:0000256" key="2">
    <source>
        <dbReference type="ARBA" id="ARBA00008531"/>
    </source>
</evidence>
<keyword evidence="17" id="KW-0969">Cilium</keyword>
<name>A0ABV1RGV1_9ALTE</name>
<evidence type="ECO:0000256" key="8">
    <source>
        <dbReference type="ARBA" id="ARBA00022927"/>
    </source>
</evidence>
<dbReference type="SUPFAM" id="SSF52540">
    <property type="entry name" value="P-loop containing nucleoside triphosphate hydrolases"/>
    <property type="match status" value="1"/>
</dbReference>
<keyword evidence="10" id="KW-0472">Membrane</keyword>
<evidence type="ECO:0000259" key="15">
    <source>
        <dbReference type="SMART" id="SM00382"/>
    </source>
</evidence>
<protein>
    <recommendedName>
        <fullName evidence="3 13">Flagellar biosynthesis protein FlhF</fullName>
    </recommendedName>
</protein>
<keyword evidence="9" id="KW-0342">GTP-binding</keyword>
<evidence type="ECO:0000256" key="13">
    <source>
        <dbReference type="NCBIfam" id="TIGR03499"/>
    </source>
</evidence>
<evidence type="ECO:0000256" key="14">
    <source>
        <dbReference type="SAM" id="MobiDB-lite"/>
    </source>
</evidence>
<dbReference type="PANTHER" id="PTHR43134:SF3">
    <property type="entry name" value="FLAGELLAR BIOSYNTHESIS PROTEIN FLHF"/>
    <property type="match status" value="1"/>
</dbReference>
<evidence type="ECO:0000256" key="10">
    <source>
        <dbReference type="ARBA" id="ARBA00023136"/>
    </source>
</evidence>
<evidence type="ECO:0000256" key="7">
    <source>
        <dbReference type="ARBA" id="ARBA00022795"/>
    </source>
</evidence>
<dbReference type="Pfam" id="PF00448">
    <property type="entry name" value="SRP54"/>
    <property type="match status" value="1"/>
</dbReference>
<keyword evidence="17" id="KW-0282">Flagellum</keyword>
<evidence type="ECO:0000256" key="11">
    <source>
        <dbReference type="ARBA" id="ARBA00023225"/>
    </source>
</evidence>
<evidence type="ECO:0000259" key="16">
    <source>
        <dbReference type="SMART" id="SM00962"/>
    </source>
</evidence>
<feature type="domain" description="AAA+ ATPase" evidence="15">
    <location>
        <begin position="261"/>
        <end position="432"/>
    </location>
</feature>
<keyword evidence="4" id="KW-0813">Transport</keyword>
<proteinExistence type="inferred from homology"/>
<evidence type="ECO:0000256" key="6">
    <source>
        <dbReference type="ARBA" id="ARBA00022741"/>
    </source>
</evidence>
<dbReference type="NCBIfam" id="TIGR03499">
    <property type="entry name" value="FlhF"/>
    <property type="match status" value="1"/>
</dbReference>
<keyword evidence="11" id="KW-1006">Bacterial flagellum protein export</keyword>
<evidence type="ECO:0000256" key="3">
    <source>
        <dbReference type="ARBA" id="ARBA00014919"/>
    </source>
</evidence>
<dbReference type="Proteomes" id="UP001467690">
    <property type="component" value="Unassembled WGS sequence"/>
</dbReference>
<dbReference type="Gene3D" id="1.20.120.1380">
    <property type="entry name" value="Flagellar FlhF biosynthesis protein, N domain"/>
    <property type="match status" value="1"/>
</dbReference>
<dbReference type="EMBL" id="JBELOE010000200">
    <property type="protein sequence ID" value="MER2492119.1"/>
    <property type="molecule type" value="Genomic_DNA"/>
</dbReference>
<keyword evidence="18" id="KW-1185">Reference proteome</keyword>
<dbReference type="InterPro" id="IPR020006">
    <property type="entry name" value="FlhF"/>
</dbReference>
<comment type="caution">
    <text evidence="17">The sequence shown here is derived from an EMBL/GenBank/DDBJ whole genome shotgun (WGS) entry which is preliminary data.</text>
</comment>
<keyword evidence="5" id="KW-1003">Cell membrane</keyword>
<dbReference type="CDD" id="cd17873">
    <property type="entry name" value="FlhF"/>
    <property type="match status" value="1"/>
</dbReference>
<comment type="function">
    <text evidence="12">Necessary for flagellar biosynthesis. May be involved in translocation of the flagellum.</text>
</comment>
<feature type="region of interest" description="Disordered" evidence="14">
    <location>
        <begin position="90"/>
        <end position="116"/>
    </location>
</feature>
<sequence>MKIKRFVAKDIRSALNQVKATLGPDAVIMSNTKVAEGIEIVAAIDTEHNTKTTASEAQPAVKANAVKQSYRDTLLAEDEEEIKMSDSLQSLLKRQGQKTASKPPRENAAQDNFKANKARMIRSLANSVDGFAEPEPEKQDISLSELFQKADQRQAARKPAPASMATPETNSELKSIKAEMAELRSLLQHQVSGLMWQEMARSEPMRAYIVDRLSKMGIASEVADQIASFLPDGIEQNEAWDHALELLTSQISVTNNDIMRRGGVVALLGPTGVGKTTTVAKLAAHFAKKHGPDSVALVTTDTYRIGAHEQLQTYAKIIGCPCKVVRQPEELSDTLHQLRNRKLVLIDTAGVGQRDIRLAEQLDGLMKSANVKIRSYLVLQATSQRRVLMEAVQQFKRTALTGCILTKLDECMSLGEIISVAIQNALPIGYLTDGQRVPEDIKAASAQYLTEKATGLMDDRDFSHPYWFTDNARQPIY</sequence>
<dbReference type="SMART" id="SM00382">
    <property type="entry name" value="AAA"/>
    <property type="match status" value="1"/>
</dbReference>
<keyword evidence="8" id="KW-0653">Protein transport</keyword>
<evidence type="ECO:0000313" key="18">
    <source>
        <dbReference type="Proteomes" id="UP001467690"/>
    </source>
</evidence>
<comment type="similarity">
    <text evidence="2">Belongs to the GTP-binding SRP family.</text>
</comment>
<organism evidence="17 18">
    <name type="scientific">Catenovulum sediminis</name>
    <dbReference type="NCBI Taxonomy" id="1740262"/>
    <lineage>
        <taxon>Bacteria</taxon>
        <taxon>Pseudomonadati</taxon>
        <taxon>Pseudomonadota</taxon>
        <taxon>Gammaproteobacteria</taxon>
        <taxon>Alteromonadales</taxon>
        <taxon>Alteromonadaceae</taxon>
        <taxon>Catenovulum</taxon>
    </lineage>
</organism>